<dbReference type="AlphaFoldDB" id="A0A9D4HK03"/>
<dbReference type="Proteomes" id="UP000828390">
    <property type="component" value="Unassembled WGS sequence"/>
</dbReference>
<dbReference type="PANTHER" id="PTHR11474">
    <property type="entry name" value="TYROSINASE FAMILY MEMBER"/>
    <property type="match status" value="1"/>
</dbReference>
<evidence type="ECO:0000313" key="7">
    <source>
        <dbReference type="Proteomes" id="UP000828390"/>
    </source>
</evidence>
<keyword evidence="7" id="KW-1185">Reference proteome</keyword>
<proteinExistence type="predicted"/>
<dbReference type="InterPro" id="IPR002227">
    <property type="entry name" value="Tyrosinase_Cu-bd"/>
</dbReference>
<dbReference type="PROSITE" id="PS00497">
    <property type="entry name" value="TYROSINASE_1"/>
    <property type="match status" value="1"/>
</dbReference>
<evidence type="ECO:0000256" key="2">
    <source>
        <dbReference type="ARBA" id="ARBA00023008"/>
    </source>
</evidence>
<keyword evidence="1" id="KW-0479">Metal-binding</keyword>
<evidence type="ECO:0000259" key="5">
    <source>
        <dbReference type="PROSITE" id="PS00498"/>
    </source>
</evidence>
<gene>
    <name evidence="6" type="ORF">DPMN_065057</name>
</gene>
<feature type="domain" description="Tyrosinase copper-binding" evidence="5">
    <location>
        <begin position="333"/>
        <end position="344"/>
    </location>
</feature>
<evidence type="ECO:0000256" key="3">
    <source>
        <dbReference type="SAM" id="SignalP"/>
    </source>
</evidence>
<reference evidence="6" key="1">
    <citation type="journal article" date="2019" name="bioRxiv">
        <title>The Genome of the Zebra Mussel, Dreissena polymorpha: A Resource for Invasive Species Research.</title>
        <authorList>
            <person name="McCartney M.A."/>
            <person name="Auch B."/>
            <person name="Kono T."/>
            <person name="Mallez S."/>
            <person name="Zhang Y."/>
            <person name="Obille A."/>
            <person name="Becker A."/>
            <person name="Abrahante J.E."/>
            <person name="Garbe J."/>
            <person name="Badalamenti J.P."/>
            <person name="Herman A."/>
            <person name="Mangelson H."/>
            <person name="Liachko I."/>
            <person name="Sullivan S."/>
            <person name="Sone E.D."/>
            <person name="Koren S."/>
            <person name="Silverstein K.A.T."/>
            <person name="Beckman K.B."/>
            <person name="Gohl D.M."/>
        </authorList>
    </citation>
    <scope>NUCLEOTIDE SEQUENCE</scope>
    <source>
        <strain evidence="6">Duluth1</strain>
        <tissue evidence="6">Whole animal</tissue>
    </source>
</reference>
<dbReference type="InterPro" id="IPR050316">
    <property type="entry name" value="Tyrosinase/Hemocyanin"/>
</dbReference>
<comment type="caution">
    <text evidence="6">The sequence shown here is derived from an EMBL/GenBank/DDBJ whole genome shotgun (WGS) entry which is preliminary data.</text>
</comment>
<feature type="domain" description="Tyrosinase copper-binding" evidence="4">
    <location>
        <begin position="194"/>
        <end position="211"/>
    </location>
</feature>
<dbReference type="GO" id="GO:0016491">
    <property type="term" value="F:oxidoreductase activity"/>
    <property type="evidence" value="ECO:0007669"/>
    <property type="project" value="InterPro"/>
</dbReference>
<evidence type="ECO:0000259" key="4">
    <source>
        <dbReference type="PROSITE" id="PS00497"/>
    </source>
</evidence>
<dbReference type="Pfam" id="PF00264">
    <property type="entry name" value="Tyrosinase"/>
    <property type="match status" value="1"/>
</dbReference>
<dbReference type="EMBL" id="JAIWYP010000013">
    <property type="protein sequence ID" value="KAH3722105.1"/>
    <property type="molecule type" value="Genomic_DNA"/>
</dbReference>
<dbReference type="PRINTS" id="PR00092">
    <property type="entry name" value="TYROSINASE"/>
</dbReference>
<dbReference type="InterPro" id="IPR008922">
    <property type="entry name" value="Di-copper_centre_dom_sf"/>
</dbReference>
<reference evidence="6" key="2">
    <citation type="submission" date="2020-11" db="EMBL/GenBank/DDBJ databases">
        <authorList>
            <person name="McCartney M.A."/>
            <person name="Auch B."/>
            <person name="Kono T."/>
            <person name="Mallez S."/>
            <person name="Becker A."/>
            <person name="Gohl D.M."/>
            <person name="Silverstein K.A.T."/>
            <person name="Koren S."/>
            <person name="Bechman K.B."/>
            <person name="Herman A."/>
            <person name="Abrahante J.E."/>
            <person name="Garbe J."/>
        </authorList>
    </citation>
    <scope>NUCLEOTIDE SEQUENCE</scope>
    <source>
        <strain evidence="6">Duluth1</strain>
        <tissue evidence="6">Whole animal</tissue>
    </source>
</reference>
<protein>
    <recommendedName>
        <fullName evidence="4 5">Tyrosinase copper-binding domain-containing protein</fullName>
    </recommendedName>
</protein>
<dbReference type="PROSITE" id="PS00498">
    <property type="entry name" value="TYROSINASE_2"/>
    <property type="match status" value="1"/>
</dbReference>
<accession>A0A9D4HK03</accession>
<sequence length="508" mass="57076">MEVLQKITVTVLLCVFAMTHASPLETFLAPELADCVNSLSSFAKTTVPKASVSVLDIKQRENAGGPIVEDIAIDFAGTEVPLLETPEDIHMYCIKQFMWKEDIVRWEDYNITKTDKDLVNGLLESMMTPTGVKHSRIKRQSVTPPTGRRTRREYRRISDGERNAFHTVLQTMKTNGQYNTFANLHQGIVTTSAHNGPNFLGWHRVYLALFEEAIRRINGQVSLPYWETTLDFDMVNPATTIVFSPAFFGNGDGRVITGPFANWVTPIGPLTRNIAGRSTLFTKANIRSILTRCRTREITSPTALPQFNFESFHNGPHVWVGGQMSGLDSSAHDPVFFIFHAFIDYVWELFRIHQINDCRVDPSIDYPPVTREHAATRPMDGLTDYRNIDGYRSYWTQNWYDYERAPSCPNCNSPYLRCDTARSVCVSLQRTLAADEPATFDRMAIFEDGTAANSRVAQAIADVAMLTIGPQFNGPPDEPRTQMGQARLSRMGSNVPIVPSYVADRTAG</sequence>
<dbReference type="SUPFAM" id="SSF48056">
    <property type="entry name" value="Di-copper centre-containing domain"/>
    <property type="match status" value="1"/>
</dbReference>
<keyword evidence="2" id="KW-0186">Copper</keyword>
<feature type="chain" id="PRO_5039616799" description="Tyrosinase copper-binding domain-containing protein" evidence="3">
    <location>
        <begin position="22"/>
        <end position="508"/>
    </location>
</feature>
<evidence type="ECO:0000313" key="6">
    <source>
        <dbReference type="EMBL" id="KAH3722105.1"/>
    </source>
</evidence>
<feature type="signal peptide" evidence="3">
    <location>
        <begin position="1"/>
        <end position="21"/>
    </location>
</feature>
<dbReference type="GO" id="GO:0046872">
    <property type="term" value="F:metal ion binding"/>
    <property type="evidence" value="ECO:0007669"/>
    <property type="project" value="UniProtKB-KW"/>
</dbReference>
<keyword evidence="3" id="KW-0732">Signal</keyword>
<evidence type="ECO:0000256" key="1">
    <source>
        <dbReference type="ARBA" id="ARBA00022723"/>
    </source>
</evidence>
<dbReference type="Gene3D" id="1.10.1280.10">
    <property type="entry name" value="Di-copper center containing domain from catechol oxidase"/>
    <property type="match status" value="1"/>
</dbReference>
<organism evidence="6 7">
    <name type="scientific">Dreissena polymorpha</name>
    <name type="common">Zebra mussel</name>
    <name type="synonym">Mytilus polymorpha</name>
    <dbReference type="NCBI Taxonomy" id="45954"/>
    <lineage>
        <taxon>Eukaryota</taxon>
        <taxon>Metazoa</taxon>
        <taxon>Spiralia</taxon>
        <taxon>Lophotrochozoa</taxon>
        <taxon>Mollusca</taxon>
        <taxon>Bivalvia</taxon>
        <taxon>Autobranchia</taxon>
        <taxon>Heteroconchia</taxon>
        <taxon>Euheterodonta</taxon>
        <taxon>Imparidentia</taxon>
        <taxon>Neoheterodontei</taxon>
        <taxon>Myida</taxon>
        <taxon>Dreissenoidea</taxon>
        <taxon>Dreissenidae</taxon>
        <taxon>Dreissena</taxon>
    </lineage>
</organism>
<dbReference type="PANTHER" id="PTHR11474:SF126">
    <property type="entry name" value="TYROSINASE-LIKE PROTEIN TYR-1-RELATED"/>
    <property type="match status" value="1"/>
</dbReference>
<name>A0A9D4HK03_DREPO</name>